<feature type="region of interest" description="Disordered" evidence="1">
    <location>
        <begin position="99"/>
        <end position="128"/>
    </location>
</feature>
<keyword evidence="3" id="KW-1185">Reference proteome</keyword>
<sequence>MSFVGDAARTTAHTVGRAASATLAGAGAVSGAALTGAVGATTGAVAGIRRGAGAGSHSTPAAALTLGALGLSGLVEWPLLAAVGGGALVLRTFDRPAGSLPAPATASPARPRAAGPRKTGPRKVATRK</sequence>
<evidence type="ECO:0008006" key="4">
    <source>
        <dbReference type="Google" id="ProtNLM"/>
    </source>
</evidence>
<proteinExistence type="predicted"/>
<reference evidence="2" key="1">
    <citation type="submission" date="2022-08" db="EMBL/GenBank/DDBJ databases">
        <title>Complete genome sequence of 14 non-tuberculosis mycobacteria type-strains.</title>
        <authorList>
            <person name="Igarashi Y."/>
            <person name="Osugi A."/>
            <person name="Mitarai S."/>
        </authorList>
    </citation>
    <scope>NUCLEOTIDE SEQUENCE</scope>
    <source>
        <strain evidence="2">DSM 45575</strain>
    </source>
</reference>
<accession>A0ABY3U0U8</accession>
<protein>
    <recommendedName>
        <fullName evidence="4">Transmembrane protein</fullName>
    </recommendedName>
</protein>
<evidence type="ECO:0000256" key="1">
    <source>
        <dbReference type="SAM" id="MobiDB-lite"/>
    </source>
</evidence>
<organism evidence="2 3">
    <name type="scientific">Mycolicibacillus parakoreensis</name>
    <dbReference type="NCBI Taxonomy" id="1069221"/>
    <lineage>
        <taxon>Bacteria</taxon>
        <taxon>Bacillati</taxon>
        <taxon>Actinomycetota</taxon>
        <taxon>Actinomycetes</taxon>
        <taxon>Mycobacteriales</taxon>
        <taxon>Mycobacteriaceae</taxon>
        <taxon>Mycolicibacillus</taxon>
    </lineage>
</organism>
<evidence type="ECO:0000313" key="3">
    <source>
        <dbReference type="Proteomes" id="UP001055200"/>
    </source>
</evidence>
<dbReference type="Proteomes" id="UP001055200">
    <property type="component" value="Chromosome"/>
</dbReference>
<dbReference type="EMBL" id="CP092365">
    <property type="protein sequence ID" value="ULN53117.1"/>
    <property type="molecule type" value="Genomic_DNA"/>
</dbReference>
<feature type="compositionally biased region" description="Basic residues" evidence="1">
    <location>
        <begin position="119"/>
        <end position="128"/>
    </location>
</feature>
<evidence type="ECO:0000313" key="2">
    <source>
        <dbReference type="EMBL" id="ULN53117.1"/>
    </source>
</evidence>
<dbReference type="RefSeq" id="WP_240171372.1">
    <property type="nucleotide sequence ID" value="NZ_CP092365.1"/>
</dbReference>
<feature type="compositionally biased region" description="Low complexity" evidence="1">
    <location>
        <begin position="99"/>
        <end position="118"/>
    </location>
</feature>
<gene>
    <name evidence="2" type="ORF">MIU77_01745</name>
</gene>
<name>A0ABY3U0U8_9MYCO</name>